<dbReference type="SUPFAM" id="SSF48452">
    <property type="entry name" value="TPR-like"/>
    <property type="match status" value="2"/>
</dbReference>
<dbReference type="EMBL" id="JBHPBY010000120">
    <property type="protein sequence ID" value="MFC1850738.1"/>
    <property type="molecule type" value="Genomic_DNA"/>
</dbReference>
<dbReference type="InterPro" id="IPR029787">
    <property type="entry name" value="Nucleotide_cyclase"/>
</dbReference>
<organism evidence="5 6">
    <name type="scientific">candidate division CSSED10-310 bacterium</name>
    <dbReference type="NCBI Taxonomy" id="2855610"/>
    <lineage>
        <taxon>Bacteria</taxon>
        <taxon>Bacteria division CSSED10-310</taxon>
    </lineage>
</organism>
<reference evidence="5 6" key="1">
    <citation type="submission" date="2024-09" db="EMBL/GenBank/DDBJ databases">
        <title>Laminarin stimulates single cell rates of sulfate reduction while oxygen inhibits transcriptomic activity in coastal marine sediment.</title>
        <authorList>
            <person name="Lindsay M."/>
            <person name="Orcutt B."/>
            <person name="Emerson D."/>
            <person name="Stepanauskas R."/>
            <person name="D'Angelo T."/>
        </authorList>
    </citation>
    <scope>NUCLEOTIDE SEQUENCE [LARGE SCALE GENOMIC DNA]</scope>
    <source>
        <strain evidence="5">SAG AM-311-K15</strain>
    </source>
</reference>
<evidence type="ECO:0000313" key="5">
    <source>
        <dbReference type="EMBL" id="MFC1850738.1"/>
    </source>
</evidence>
<protein>
    <submittedName>
        <fullName evidence="5">Tetratricopeptide repeat protein</fullName>
    </submittedName>
</protein>
<dbReference type="PANTHER" id="PTHR16305:SF28">
    <property type="entry name" value="GUANYLATE CYCLASE DOMAIN-CONTAINING PROTEIN"/>
    <property type="match status" value="1"/>
</dbReference>
<gene>
    <name evidence="5" type="ORF">ACFL27_11145</name>
</gene>
<keyword evidence="6" id="KW-1185">Reference proteome</keyword>
<dbReference type="SMART" id="SM00028">
    <property type="entry name" value="TPR"/>
    <property type="match status" value="9"/>
</dbReference>
<evidence type="ECO:0000313" key="6">
    <source>
        <dbReference type="Proteomes" id="UP001594351"/>
    </source>
</evidence>
<name>A0ABV6YXG0_UNCC1</name>
<dbReference type="CDD" id="cd07302">
    <property type="entry name" value="CHD"/>
    <property type="match status" value="1"/>
</dbReference>
<evidence type="ECO:0000256" key="3">
    <source>
        <dbReference type="PROSITE-ProRule" id="PRU00339"/>
    </source>
</evidence>
<dbReference type="InterPro" id="IPR019734">
    <property type="entry name" value="TPR_rpt"/>
</dbReference>
<dbReference type="SMART" id="SM00044">
    <property type="entry name" value="CYCc"/>
    <property type="match status" value="1"/>
</dbReference>
<dbReference type="Pfam" id="PF00211">
    <property type="entry name" value="Guanylate_cyc"/>
    <property type="match status" value="1"/>
</dbReference>
<dbReference type="InterPro" id="IPR001054">
    <property type="entry name" value="A/G_cyclase"/>
</dbReference>
<dbReference type="Proteomes" id="UP001594351">
    <property type="component" value="Unassembled WGS sequence"/>
</dbReference>
<sequence length="1180" mass="135454">MLDDVSSFFQDIVTPEILDVHLLRLKEGERRVVSVIFCNIVDFSGISEKLDSEKLRFILDKLFQIFTYCINQHGGYVDKYGGGMVMALFGAKVARENDAARAVSAGLHMLAGLTQFNNALEKANLPTKKLNIRIGINTGRVTTGKIGAEREGDFTVYGDAVNVAARLEDASPINRILISDSTMRLIKNKFEVEPYGDVEVKGKSEPITTYLVSRSMPEESYRWHIQNTSFFGRDSELEILLRKLESVQNYLKKSKLLSLSEINNGIVSDRESLLHGITSSAVIVDIVSEAGLGKSRLVFEFLERLPLLLGTQRNSSSSIAPLMCRIPPYAQRPYCLFSEILRVFFNIQRTDSLAEMALKFDQGYSLLEDTLIPDEKQTLYEVKPMIGHLLGIKYPDNRLKLDPDKLQYELQIALRYFIEILSKISFARDFPLILIFEDMQWVDEASEKMLYYLFKTFIQDQSEEDQRYKHFLAILTHRPEFRITGANKTLVDYTEMDLLPLKEKHVGKLLSELLPDAEMTDSFYSMLLEKTAGNPLYIEEWSQLIRNIPLNDKSADKKKRMSDWENTSIPTPDSLSAIILARIDQLDQSLKAVLQKAAIVRQDFSLELLEFIYKKINTKPEITLKASIDRLVEQGFIYQTSPGTFSFKSKMMQEVAYNVQLRSNRKILHEIVASYLSHVFSDNLDEIYADLAYHYDMAQVADYAVEFLEKAGDQAKKLFDYREAIRHYNRTLEYLSLKWNDFFLDPSEKEIKPHTAEYYRVLIKTNRDFEKTVKVGTSLAKLLVFKGDWENAEILFRNICELVKEHGDTLAEARAQRDLGCFLIHKGKYDDAFELLEDAYNIFDAQSENKLSIIGQCDILGEMGKIYWLRGDLDMSLQLFEKQAEQCQAMNERLECSIVTGRIGLIYFYKGQYDKAMLCYQQQLSICEEYNDKWGIGNAAGNIGIVHLEKGEYDLAMQCYNRHLNICEQLDDNSGINVAIGNMGNVFVCKGEYDKALNCFQKKKEICEEMGDQKGLSIAVGNMGRIYSFMKNNKSALEYFSIAIKLSQDLGLNLYLCGFLKDKASILLELNCRDQAKILCKKALLLSKKLGNPELLFHCRLLDCKINSTIEDNKNCADFVQFLSDDLQPEHRALLNYELYKFNGKLSHKQEALKIYNKLLSEKYNHEYKIKIDEMESNTE</sequence>
<keyword evidence="3" id="KW-0802">TPR repeat</keyword>
<dbReference type="PROSITE" id="PS50005">
    <property type="entry name" value="TPR"/>
    <property type="match status" value="1"/>
</dbReference>
<keyword evidence="1" id="KW-0547">Nucleotide-binding</keyword>
<dbReference type="Pfam" id="PF13176">
    <property type="entry name" value="TPR_7"/>
    <property type="match status" value="1"/>
</dbReference>
<dbReference type="SUPFAM" id="SSF55073">
    <property type="entry name" value="Nucleotide cyclase"/>
    <property type="match status" value="1"/>
</dbReference>
<dbReference type="SUPFAM" id="SSF52540">
    <property type="entry name" value="P-loop containing nucleoside triphosphate hydrolases"/>
    <property type="match status" value="1"/>
</dbReference>
<evidence type="ECO:0000256" key="1">
    <source>
        <dbReference type="ARBA" id="ARBA00022741"/>
    </source>
</evidence>
<dbReference type="InterPro" id="IPR027417">
    <property type="entry name" value="P-loop_NTPase"/>
</dbReference>
<keyword evidence="2" id="KW-0067">ATP-binding</keyword>
<evidence type="ECO:0000259" key="4">
    <source>
        <dbReference type="PROSITE" id="PS50125"/>
    </source>
</evidence>
<dbReference type="Pfam" id="PF13424">
    <property type="entry name" value="TPR_12"/>
    <property type="match status" value="1"/>
</dbReference>
<dbReference type="PROSITE" id="PS50125">
    <property type="entry name" value="GUANYLATE_CYCLASE_2"/>
    <property type="match status" value="1"/>
</dbReference>
<feature type="repeat" description="TPR" evidence="3">
    <location>
        <begin position="897"/>
        <end position="930"/>
    </location>
</feature>
<dbReference type="Gene3D" id="1.25.40.10">
    <property type="entry name" value="Tetratricopeptide repeat domain"/>
    <property type="match status" value="2"/>
</dbReference>
<proteinExistence type="predicted"/>
<comment type="caution">
    <text evidence="5">The sequence shown here is derived from an EMBL/GenBank/DDBJ whole genome shotgun (WGS) entry which is preliminary data.</text>
</comment>
<evidence type="ECO:0000256" key="2">
    <source>
        <dbReference type="ARBA" id="ARBA00022840"/>
    </source>
</evidence>
<feature type="domain" description="Guanylate cyclase" evidence="4">
    <location>
        <begin position="34"/>
        <end position="168"/>
    </location>
</feature>
<dbReference type="PANTHER" id="PTHR16305">
    <property type="entry name" value="TESTICULAR SOLUBLE ADENYLYL CYCLASE"/>
    <property type="match status" value="1"/>
</dbReference>
<accession>A0ABV6YXG0</accession>
<dbReference type="InterPro" id="IPR011990">
    <property type="entry name" value="TPR-like_helical_dom_sf"/>
</dbReference>
<dbReference type="Gene3D" id="3.30.70.1230">
    <property type="entry name" value="Nucleotide cyclase"/>
    <property type="match status" value="1"/>
</dbReference>